<dbReference type="NCBIfam" id="NF008772">
    <property type="entry name" value="PRK11809.1"/>
    <property type="match status" value="1"/>
</dbReference>
<comment type="similarity">
    <text evidence="5">In the N-terminal section; belongs to the proline dehydrogenase family.</text>
</comment>
<keyword evidence="5" id="KW-0678">Repressor</keyword>
<dbReference type="PANTHER" id="PTHR42862">
    <property type="entry name" value="DELTA-1-PYRROLINE-5-CARBOXYLATE DEHYDROGENASE 1, ISOFORM A-RELATED"/>
    <property type="match status" value="1"/>
</dbReference>
<dbReference type="PANTHER" id="PTHR42862:SF1">
    <property type="entry name" value="DELTA-1-PYRROLINE-5-CARBOXYLATE DEHYDROGENASE 2, ISOFORM A-RELATED"/>
    <property type="match status" value="1"/>
</dbReference>
<reference evidence="12" key="1">
    <citation type="submission" date="2021-06" db="EMBL/GenBank/DDBJ databases">
        <title>Identification of Pseudomonas cichorii causing bacterial leaf black spot of flue-cured tobacco, a new disease in China.</title>
        <authorList>
            <person name="Lu C.-H."/>
        </authorList>
    </citation>
    <scope>NUCLEOTIDE SEQUENCE [LARGE SCALE GENOMIC DNA]</scope>
    <source>
        <strain evidence="12">LJ2</strain>
    </source>
</reference>
<comment type="cofactor">
    <cofactor evidence="5">
        <name>FAD</name>
        <dbReference type="ChEBI" id="CHEBI:57692"/>
    </cofactor>
</comment>
<evidence type="ECO:0000256" key="4">
    <source>
        <dbReference type="ARBA" id="ARBA00048142"/>
    </source>
</evidence>
<comment type="function">
    <text evidence="5">Oxidizes proline to glutamate for use as a carbon and nitrogen source.</text>
</comment>
<keyword evidence="5" id="KW-0805">Transcription regulation</keyword>
<protein>
    <recommendedName>
        <fullName evidence="5">Bifunctional protein PutA</fullName>
    </recommendedName>
    <domain>
        <recommendedName>
            <fullName evidence="5">Proline dehydrogenase</fullName>
            <ecNumber evidence="5">1.5.5.2</ecNumber>
        </recommendedName>
        <alternativeName>
            <fullName evidence="5">Proline oxidase</fullName>
        </alternativeName>
    </domain>
    <domain>
        <recommendedName>
            <fullName evidence="5">Delta-1-pyrroline-5-carboxylate dehydrogenase</fullName>
            <shortName evidence="5">P5C dehydrogenase</shortName>
            <ecNumber evidence="5">1.2.1.88</ecNumber>
        </recommendedName>
        <alternativeName>
            <fullName evidence="5">L-glutamate gamma-semialdehyde dehydrogenase</fullName>
        </alternativeName>
    </domain>
</protein>
<gene>
    <name evidence="11" type="primary">putA</name>
    <name evidence="11" type="ORF">KQP88_02095</name>
</gene>
<keyword evidence="3 5" id="KW-0520">NAD</keyword>
<dbReference type="EC" id="1.5.5.2" evidence="5"/>
<dbReference type="RefSeq" id="WP_216704724.1">
    <property type="nucleotide sequence ID" value="NZ_CP076668.1"/>
</dbReference>
<comment type="pathway">
    <text evidence="1 5">Amino-acid degradation; L-proline degradation into L-glutamate; L-glutamate from L-proline: step 2/2.</text>
</comment>
<evidence type="ECO:0000259" key="9">
    <source>
        <dbReference type="Pfam" id="PF18327"/>
    </source>
</evidence>
<evidence type="ECO:0000256" key="1">
    <source>
        <dbReference type="ARBA" id="ARBA00004786"/>
    </source>
</evidence>
<dbReference type="InterPro" id="IPR041349">
    <property type="entry name" value="PRODH"/>
</dbReference>
<dbReference type="EC" id="1.2.1.88" evidence="5"/>
<comment type="similarity">
    <text evidence="5">In the C-terminal section; belongs to the aldehyde dehydrogenase family.</text>
</comment>
<keyword evidence="2 5" id="KW-0560">Oxidoreductase</keyword>
<dbReference type="Pfam" id="PF18327">
    <property type="entry name" value="PRODH"/>
    <property type="match status" value="1"/>
</dbReference>
<dbReference type="Pfam" id="PF00171">
    <property type="entry name" value="Aldedh"/>
    <property type="match status" value="1"/>
</dbReference>
<proteinExistence type="inferred from homology"/>
<comment type="pathway">
    <text evidence="5">Amino-acid degradation; L-proline degradation into L-glutamate; L-glutamate from L-proline: step 1/2.</text>
</comment>
<keyword evidence="5" id="KW-0238">DNA-binding</keyword>
<feature type="domain" description="Aldehyde dehydrogenase" evidence="6">
    <location>
        <begin position="657"/>
        <end position="1101"/>
    </location>
</feature>
<dbReference type="EMBL" id="CP076668">
    <property type="protein sequence ID" value="QWU83615.1"/>
    <property type="molecule type" value="Genomic_DNA"/>
</dbReference>
<dbReference type="NCBIfam" id="NF008869">
    <property type="entry name" value="PRK11904.1"/>
    <property type="match status" value="1"/>
</dbReference>
<dbReference type="InterPro" id="IPR048798">
    <property type="entry name" value="PutA_RHH"/>
</dbReference>
<evidence type="ECO:0000313" key="11">
    <source>
        <dbReference type="EMBL" id="QWU83615.1"/>
    </source>
</evidence>
<dbReference type="Proteomes" id="UP000683401">
    <property type="component" value="Chromosome"/>
</dbReference>
<dbReference type="PIRSF" id="PIRSF000197">
    <property type="entry name" value="Bifunct_PutA"/>
    <property type="match status" value="1"/>
</dbReference>
<dbReference type="NCBIfam" id="TIGR01238">
    <property type="entry name" value="D1pyr5carbox3"/>
    <property type="match status" value="1"/>
</dbReference>
<dbReference type="Pfam" id="PF14850">
    <property type="entry name" value="Pro_dh-DNA_bdg"/>
    <property type="match status" value="1"/>
</dbReference>
<dbReference type="InterPro" id="IPR016160">
    <property type="entry name" value="Ald_DH_CS_CYS"/>
</dbReference>
<keyword evidence="5" id="KW-0274">FAD</keyword>
<evidence type="ECO:0000256" key="3">
    <source>
        <dbReference type="ARBA" id="ARBA00023027"/>
    </source>
</evidence>
<dbReference type="Pfam" id="PF01619">
    <property type="entry name" value="Pro_dh"/>
    <property type="match status" value="1"/>
</dbReference>
<evidence type="ECO:0000313" key="12">
    <source>
        <dbReference type="Proteomes" id="UP000683401"/>
    </source>
</evidence>
<evidence type="ECO:0000259" key="8">
    <source>
        <dbReference type="Pfam" id="PF14850"/>
    </source>
</evidence>
<keyword evidence="5" id="KW-0642">Proline metabolism</keyword>
<dbReference type="InterPro" id="IPR025703">
    <property type="entry name" value="Bifunct_PutA"/>
</dbReference>
<feature type="domain" description="Proline dehydrogenase PutA" evidence="8">
    <location>
        <begin position="146"/>
        <end position="257"/>
    </location>
</feature>
<keyword evidence="12" id="KW-1185">Reference proteome</keyword>
<keyword evidence="5" id="KW-0804">Transcription</keyword>
<dbReference type="InterPro" id="IPR050485">
    <property type="entry name" value="Proline_metab_enzyme"/>
</dbReference>
<comment type="catalytic activity">
    <reaction evidence="4 5">
        <text>L-glutamate 5-semialdehyde + NAD(+) + H2O = L-glutamate + NADH + 2 H(+)</text>
        <dbReference type="Rhea" id="RHEA:30235"/>
        <dbReference type="ChEBI" id="CHEBI:15377"/>
        <dbReference type="ChEBI" id="CHEBI:15378"/>
        <dbReference type="ChEBI" id="CHEBI:29985"/>
        <dbReference type="ChEBI" id="CHEBI:57540"/>
        <dbReference type="ChEBI" id="CHEBI:57945"/>
        <dbReference type="ChEBI" id="CHEBI:58066"/>
        <dbReference type="EC" id="1.2.1.88"/>
    </reaction>
</comment>
<feature type="domain" description="Proline dehydrogenase" evidence="7">
    <location>
        <begin position="267"/>
        <end position="567"/>
    </location>
</feature>
<dbReference type="CDD" id="cd22233">
    <property type="entry name" value="RHH_CopAso-like"/>
    <property type="match status" value="1"/>
</dbReference>
<evidence type="ECO:0000259" key="10">
    <source>
        <dbReference type="Pfam" id="PF21775"/>
    </source>
</evidence>
<dbReference type="InterPro" id="IPR005933">
    <property type="entry name" value="PutA_C"/>
</dbReference>
<dbReference type="Pfam" id="PF21775">
    <property type="entry name" value="PutA_1st"/>
    <property type="match status" value="1"/>
</dbReference>
<evidence type="ECO:0000256" key="5">
    <source>
        <dbReference type="PIRNR" id="PIRNR000197"/>
    </source>
</evidence>
<feature type="domain" description="Proline utilization A proline dehydrogenase N-terminal" evidence="9">
    <location>
        <begin position="87"/>
        <end position="134"/>
    </location>
</feature>
<feature type="domain" description="PutA RHH" evidence="10">
    <location>
        <begin position="11"/>
        <end position="43"/>
    </location>
</feature>
<evidence type="ECO:0000256" key="2">
    <source>
        <dbReference type="ARBA" id="ARBA00023002"/>
    </source>
</evidence>
<evidence type="ECO:0000259" key="6">
    <source>
        <dbReference type="Pfam" id="PF00171"/>
    </source>
</evidence>
<dbReference type="CDD" id="cd07125">
    <property type="entry name" value="ALDH_PutA-P5CDH"/>
    <property type="match status" value="1"/>
</dbReference>
<dbReference type="InterPro" id="IPR015590">
    <property type="entry name" value="Aldehyde_DH_dom"/>
</dbReference>
<dbReference type="PROSITE" id="PS00070">
    <property type="entry name" value="ALDEHYDE_DEHYDR_CYS"/>
    <property type="match status" value="1"/>
</dbReference>
<organism evidence="11 12">
    <name type="scientific">Pseudomonas lijiangensis</name>
    <dbReference type="NCBI Taxonomy" id="2995658"/>
    <lineage>
        <taxon>Bacteria</taxon>
        <taxon>Pseudomonadati</taxon>
        <taxon>Pseudomonadota</taxon>
        <taxon>Gammaproteobacteria</taxon>
        <taxon>Pseudomonadales</taxon>
        <taxon>Pseudomonadaceae</taxon>
        <taxon>Pseudomonas</taxon>
    </lineage>
</organism>
<evidence type="ECO:0000259" key="7">
    <source>
        <dbReference type="Pfam" id="PF01619"/>
    </source>
</evidence>
<accession>A0ABX8HU79</accession>
<dbReference type="InterPro" id="IPR024082">
    <property type="entry name" value="PRODH_PutA_dom_II"/>
</dbReference>
<name>A0ABX8HU79_9PSED</name>
<keyword evidence="5" id="KW-0285">Flavoprotein</keyword>
<comment type="catalytic activity">
    <reaction evidence="5">
        <text>L-proline + a quinone = (S)-1-pyrroline-5-carboxylate + a quinol + H(+)</text>
        <dbReference type="Rhea" id="RHEA:23784"/>
        <dbReference type="ChEBI" id="CHEBI:15378"/>
        <dbReference type="ChEBI" id="CHEBI:17388"/>
        <dbReference type="ChEBI" id="CHEBI:24646"/>
        <dbReference type="ChEBI" id="CHEBI:60039"/>
        <dbReference type="ChEBI" id="CHEBI:132124"/>
        <dbReference type="EC" id="1.5.5.2"/>
    </reaction>
</comment>
<sequence length="1317" mass="143144">MATTTLGVKLDDLTRERLKAAAQSIDRTPHWLIKQAIFNYLEKLESGATLQELNGLGSKDSDDSGDLPADTSYQSFLEFAESILPQSVLRAAITAAYRRPEPEVVPMLLEQARLPAPMAEATHKLAASIAERLRNQKSASGRAGIVQGLLQEFSLSSQEGVALMCLAEALLRIPDKGTRDALIRDKISNGNWQPHLGNSPSLFVNAATWGLLLTGKLVSTHNETGLSSSLSRIIGKSGEPMIRKGVDMAMRLMGEQFVTGETIGEALANASRFEAKGFRYSYDMLGEAALTEHDAQKYLASYEQAIHSIGKASHGRGIYEGPGISIKLSALHPRYSRAQYERVMEELYPRLLSLTLLAKQYDIGLNIDAEEADRLELSLDLLERLCFEPQLTGWNGIGFVIQAYQKRCPYVIDYVIDLARRSRHRLMIRLVKGAYWDSEIKRAQVEGLEGYPVYTRKVYTDVSYIACARKLLAAPEVIYPQFATHNAHTLAAIYHIAGQNYYPGQYEFQCLHGMGEPLYEQVVGKVADGKLNRPCRVYAPVGTHETLLAYLVRRLLENGANTSFVNRIADQSVSIQELVADPVSSIERMATQEGSFGLPHPRIPLPRELYGPERPNSSGIDMANEHRLASLSSALLATAHNDWKAAPILGCPASEGPAIATLNPSDQRDVVGHVQEANLEDVDNALQSALIAGPIWQATPPAERAAILERAADLMENEIQPLMGLLVREAGKTFANAIAEVREAVDFLRYYAVQARNDFSNDTHRPLGPVVCISPWNFPLAIFSGQVAAALAAGNPVLAKPAEQTPLIAAQAVRLLLEAGIPEGVLQLLPGRGETVGARLVGDERVKGVMFTGSTEVARLLQRNIAGRLDAQGRPIPLIAETGGQNAMIVDSSALTEQVVIDILSSAFDSAGQRCSALRVLCLQEDSADRVIEMLKGAMAENRLGNPEHLSVDIGPVIDAEAKAGIEKHIQGMRDKGRQVYQVAIANSADLKRGTYVMPTLIELESFDELQREIFGPVLHVVRYKRKELDQLIGQINASGYGLTLGVHTRIDETIAKVIDNVNAGNIYVNRNIVGAVVGVQPFGGEGLSGTGPKAGGPLYLYRLLSTRPQDAIEQSLGRGDKLLAPDTRLQEELGKPLQALKAWAASNQQAALDELCSQFAEQSQSGITRLLTGPTGERNSYSILPREHVLCLADDEADLLTQLAAVLAVGSSAIWPETPISKPLRNRLPKEVQARIKLVADWNKDDVLIDAVLHHGDSDQLRAICEQVAQRSGAIIGVNGLSHGETNVALERLVIERALSVNTAAAGGNASLMTIG</sequence>
<dbReference type="InterPro" id="IPR002872">
    <property type="entry name" value="Proline_DH_dom"/>
</dbReference>